<dbReference type="Proteomes" id="UP001237207">
    <property type="component" value="Unassembled WGS sequence"/>
</dbReference>
<organism evidence="1 2">
    <name type="scientific">Oikeobacillus pervagus</name>
    <dbReference type="NCBI Taxonomy" id="1325931"/>
    <lineage>
        <taxon>Bacteria</taxon>
        <taxon>Bacillati</taxon>
        <taxon>Bacillota</taxon>
        <taxon>Bacilli</taxon>
        <taxon>Bacillales</taxon>
        <taxon>Bacillaceae</taxon>
        <taxon>Oikeobacillus</taxon>
    </lineage>
</organism>
<reference evidence="1" key="1">
    <citation type="submission" date="2023-07" db="EMBL/GenBank/DDBJ databases">
        <title>Genomic Encyclopedia of Type Strains, Phase IV (KMG-IV): sequencing the most valuable type-strain genomes for metagenomic binning, comparative biology and taxonomic classification.</title>
        <authorList>
            <person name="Goeker M."/>
        </authorList>
    </citation>
    <scope>NUCLEOTIDE SEQUENCE</scope>
    <source>
        <strain evidence="1">DSM 23947</strain>
    </source>
</reference>
<comment type="caution">
    <text evidence="1">The sequence shown here is derived from an EMBL/GenBank/DDBJ whole genome shotgun (WGS) entry which is preliminary data.</text>
</comment>
<dbReference type="AlphaFoldDB" id="A0AAJ1WKN8"/>
<gene>
    <name evidence="1" type="ORF">J2S13_001739</name>
</gene>
<dbReference type="EMBL" id="JAUSUC010000018">
    <property type="protein sequence ID" value="MDQ0215326.1"/>
    <property type="molecule type" value="Genomic_DNA"/>
</dbReference>
<proteinExistence type="predicted"/>
<protein>
    <submittedName>
        <fullName evidence="1">Uncharacterized protein</fullName>
    </submittedName>
</protein>
<evidence type="ECO:0000313" key="1">
    <source>
        <dbReference type="EMBL" id="MDQ0215326.1"/>
    </source>
</evidence>
<accession>A0AAJ1WKN8</accession>
<keyword evidence="2" id="KW-1185">Reference proteome</keyword>
<dbReference type="RefSeq" id="WP_307257321.1">
    <property type="nucleotide sequence ID" value="NZ_JAUSUC010000018.1"/>
</dbReference>
<name>A0AAJ1WKN8_9BACI</name>
<evidence type="ECO:0000313" key="2">
    <source>
        <dbReference type="Proteomes" id="UP001237207"/>
    </source>
</evidence>
<sequence>MVVENLLETKNYFVGETKDNYLVIYEKLQCSDAVFNGNQFEEYEGETAEYVKVLEDPGAECSLKSIKSYAVGKDFPCLEEILASIKESHQEIFK</sequence>